<dbReference type="InterPro" id="IPR036286">
    <property type="entry name" value="LexA/Signal_pep-like_sf"/>
</dbReference>
<dbReference type="Gene3D" id="2.10.109.10">
    <property type="entry name" value="Umud Fragment, subunit A"/>
    <property type="match status" value="1"/>
</dbReference>
<sequence length="200" mass="22589">MMSSNNLLIKNIKMILEYRGLTQAYLYKNSNVPQSVINKILSGETPNPRVSTVLEIAACLGIKVGDLFTEISIDSLDKTVKIPMYNIDDITSIKKEKPIRYVWSNAKNVTNKCFATEQKDSSMSPIIPIDSLLIIDPSKEARDGDYILLLVGKNILLRRYLDAGDTKYYELLNPKFDGIKKEMTKKNRILGVTISVELKL</sequence>
<feature type="domain" description="HTH cro/C1-type" evidence="1">
    <location>
        <begin position="12"/>
        <end position="67"/>
    </location>
</feature>
<dbReference type="GO" id="GO:0003677">
    <property type="term" value="F:DNA binding"/>
    <property type="evidence" value="ECO:0007669"/>
    <property type="project" value="InterPro"/>
</dbReference>
<dbReference type="Pfam" id="PF00717">
    <property type="entry name" value="Peptidase_S24"/>
    <property type="match status" value="1"/>
</dbReference>
<dbReference type="InterPro" id="IPR039418">
    <property type="entry name" value="LexA-like"/>
</dbReference>
<dbReference type="RefSeq" id="WP_036781052.1">
    <property type="nucleotide sequence ID" value="NZ_CP013773.1"/>
</dbReference>
<proteinExistence type="predicted"/>
<dbReference type="CDD" id="cd00093">
    <property type="entry name" value="HTH_XRE"/>
    <property type="match status" value="1"/>
</dbReference>
<protein>
    <submittedName>
        <fullName evidence="2">HTH-type transcriptional regulator</fullName>
    </submittedName>
</protein>
<dbReference type="InterPro" id="IPR015927">
    <property type="entry name" value="Peptidase_S24_S26A/B/C"/>
</dbReference>
<name>A0A9Q6PRP4_PISSA</name>
<dbReference type="Gene3D" id="1.10.260.40">
    <property type="entry name" value="lambda repressor-like DNA-binding domains"/>
    <property type="match status" value="1"/>
</dbReference>
<organism evidence="2 3">
    <name type="scientific">Piscirickettsia salmonis</name>
    <dbReference type="NCBI Taxonomy" id="1238"/>
    <lineage>
        <taxon>Bacteria</taxon>
        <taxon>Pseudomonadati</taxon>
        <taxon>Pseudomonadota</taxon>
        <taxon>Gammaproteobacteria</taxon>
        <taxon>Thiotrichales</taxon>
        <taxon>Piscirickettsiaceae</taxon>
        <taxon>Piscirickettsia</taxon>
    </lineage>
</organism>
<dbReference type="InterPro" id="IPR001387">
    <property type="entry name" value="Cro/C1-type_HTH"/>
</dbReference>
<evidence type="ECO:0000259" key="1">
    <source>
        <dbReference type="PROSITE" id="PS50943"/>
    </source>
</evidence>
<dbReference type="SUPFAM" id="SSF51306">
    <property type="entry name" value="LexA/Signal peptidase"/>
    <property type="match status" value="1"/>
</dbReference>
<reference evidence="2 3" key="1">
    <citation type="submission" date="2019-04" db="EMBL/GenBank/DDBJ databases">
        <title>Complete genome sequencing of Piscirickettsia salmonis strain Psal-009.</title>
        <authorList>
            <person name="Schober I."/>
            <person name="Bunk B."/>
            <person name="Sproer C."/>
            <person name="Carril G.P."/>
            <person name="Riedel T."/>
            <person name="Flores-Herrera P.A."/>
            <person name="Nourdin-Galindo G."/>
            <person name="Marshall S.H."/>
            <person name="Overmann J."/>
        </authorList>
    </citation>
    <scope>NUCLEOTIDE SEQUENCE [LARGE SCALE GENOMIC DNA]</scope>
    <source>
        <strain evidence="2 3">Psal-009</strain>
    </source>
</reference>
<dbReference type="Proteomes" id="UP000422232">
    <property type="component" value="Chromosome"/>
</dbReference>
<dbReference type="CDD" id="cd06529">
    <property type="entry name" value="S24_LexA-like"/>
    <property type="match status" value="1"/>
</dbReference>
<dbReference type="EMBL" id="CP038908">
    <property type="protein sequence ID" value="QGO04930.1"/>
    <property type="molecule type" value="Genomic_DNA"/>
</dbReference>
<dbReference type="Pfam" id="PF01381">
    <property type="entry name" value="HTH_3"/>
    <property type="match status" value="1"/>
</dbReference>
<evidence type="ECO:0000313" key="3">
    <source>
        <dbReference type="Proteomes" id="UP000422232"/>
    </source>
</evidence>
<dbReference type="InterPro" id="IPR010982">
    <property type="entry name" value="Lambda_DNA-bd_dom_sf"/>
</dbReference>
<dbReference type="SMART" id="SM00530">
    <property type="entry name" value="HTH_XRE"/>
    <property type="match status" value="1"/>
</dbReference>
<keyword evidence="3" id="KW-1185">Reference proteome</keyword>
<evidence type="ECO:0000313" key="2">
    <source>
        <dbReference type="EMBL" id="QGO04930.1"/>
    </source>
</evidence>
<dbReference type="AlphaFoldDB" id="A0A9Q6PRP4"/>
<gene>
    <name evidence="2" type="ORF">Psal009_00809</name>
</gene>
<dbReference type="PROSITE" id="PS50943">
    <property type="entry name" value="HTH_CROC1"/>
    <property type="match status" value="1"/>
</dbReference>
<dbReference type="SUPFAM" id="SSF47413">
    <property type="entry name" value="lambda repressor-like DNA-binding domains"/>
    <property type="match status" value="1"/>
</dbReference>
<accession>A0A9Q6PRP4</accession>